<sequence length="342" mass="37959">MPQPASLDQLGDDCGLRYVEDTQPGYSRVRVNGKTFHYLDTRGKRIQDPRTIARINALAIPPAYEDVWICPAASGHIQATGRDARGRKQYRYHPTWTEVRGANKYDQLLAFGNALPALRRQVSRDLRAPGLTQDKVLAAVVSLLELTLIRVGSKRYAVDNKSYGLTTLTRRHTEVLGSQIRLRFRGKSGISHDVKVKDARIARLVKRCLELPGQQLFHFLDDEGEPHAVDSGMVNAYLKRVMGEDFTAKHCRTWAGSVMACAALQRTPWEDARQAGKRIVEVVKQVSGRLGNTPTVCRACYIHPGLLDAYEAGNLPAFAPAPGSPRALSADERRLLAVLAKI</sequence>
<dbReference type="EMBL" id="LT907988">
    <property type="protein sequence ID" value="SOE50962.1"/>
    <property type="molecule type" value="Genomic_DNA"/>
</dbReference>
<dbReference type="OrthoDB" id="9778962at2"/>
<dbReference type="STRING" id="1851544.ODI_00205"/>
<dbReference type="InterPro" id="IPR049331">
    <property type="entry name" value="Top1B_N_bact"/>
</dbReference>
<dbReference type="InterPro" id="IPR035447">
    <property type="entry name" value="DNA_topo_I_N_sf"/>
</dbReference>
<dbReference type="InterPro" id="IPR013500">
    <property type="entry name" value="TopoI_cat_euk"/>
</dbReference>
<keyword evidence="3" id="KW-0413">Isomerase</keyword>
<reference evidence="3 5" key="1">
    <citation type="submission" date="2016-06" db="EMBL/GenBank/DDBJ databases">
        <authorList>
            <person name="Kjaerup R.B."/>
            <person name="Dalgaard T.S."/>
            <person name="Juul-Madsen H.R."/>
        </authorList>
    </citation>
    <scope>NUCLEOTIDE SEQUENCE [LARGE SCALE GENOMIC DNA]</scope>
    <source>
        <strain evidence="3">Orrdi1</strain>
    </source>
</reference>
<dbReference type="GO" id="GO:0006265">
    <property type="term" value="P:DNA topological change"/>
    <property type="evidence" value="ECO:0007669"/>
    <property type="project" value="InterPro"/>
</dbReference>
<dbReference type="SUPFAM" id="SSF55869">
    <property type="entry name" value="DNA topoisomerase I domain"/>
    <property type="match status" value="1"/>
</dbReference>
<dbReference type="AlphaFoldDB" id="A0A1C3K206"/>
<dbReference type="Proteomes" id="UP000078558">
    <property type="component" value="Chromosome I"/>
</dbReference>
<dbReference type="Gene3D" id="3.30.66.10">
    <property type="entry name" value="DNA topoisomerase I domain"/>
    <property type="match status" value="1"/>
</dbReference>
<dbReference type="RefSeq" id="WP_067753698.1">
    <property type="nucleotide sequence ID" value="NZ_LT907988.1"/>
</dbReference>
<dbReference type="InterPro" id="IPR014711">
    <property type="entry name" value="TopoI_cat_a-hlx-sub_euk"/>
</dbReference>
<dbReference type="GO" id="GO:0003677">
    <property type="term" value="F:DNA binding"/>
    <property type="evidence" value="ECO:0007669"/>
    <property type="project" value="InterPro"/>
</dbReference>
<keyword evidence="5" id="KW-1185">Reference proteome</keyword>
<reference evidence="4 5" key="2">
    <citation type="submission" date="2017-08" db="EMBL/GenBank/DDBJ databases">
        <authorList>
            <person name="de Groot N.N."/>
        </authorList>
    </citation>
    <scope>NUCLEOTIDE SEQUENCE [LARGE SCALE GENOMIC DNA]</scope>
    <source>
        <strain evidence="4">Orrdi1</strain>
    </source>
</reference>
<dbReference type="Pfam" id="PF01028">
    <property type="entry name" value="Topoisom_I"/>
    <property type="match status" value="1"/>
</dbReference>
<dbReference type="Gene3D" id="3.90.15.10">
    <property type="entry name" value="Topoisomerase I, Chain A, domain 3"/>
    <property type="match status" value="1"/>
</dbReference>
<evidence type="ECO:0000313" key="3">
    <source>
        <dbReference type="EMBL" id="SBT25539.1"/>
    </source>
</evidence>
<dbReference type="PROSITE" id="PS52038">
    <property type="entry name" value="TOPO_IB_2"/>
    <property type="match status" value="1"/>
</dbReference>
<dbReference type="KEGG" id="odi:ODI_R3096"/>
<dbReference type="Pfam" id="PF21338">
    <property type="entry name" value="Top1B_N_bact"/>
    <property type="match status" value="1"/>
</dbReference>
<evidence type="ECO:0000259" key="2">
    <source>
        <dbReference type="Pfam" id="PF21338"/>
    </source>
</evidence>
<name>A0A1C3K206_9BURK</name>
<feature type="domain" description="DNA topoisomerase IB N-terminal" evidence="2">
    <location>
        <begin position="36"/>
        <end position="83"/>
    </location>
</feature>
<gene>
    <name evidence="3" type="ORF">ODI_00205</name>
    <name evidence="4" type="ORF">ODI_R3096</name>
</gene>
<dbReference type="GO" id="GO:0003917">
    <property type="term" value="F:DNA topoisomerase type I (single strand cut, ATP-independent) activity"/>
    <property type="evidence" value="ECO:0007669"/>
    <property type="project" value="InterPro"/>
</dbReference>
<dbReference type="EC" id="5.99.1.2" evidence="3"/>
<dbReference type="SUPFAM" id="SSF56349">
    <property type="entry name" value="DNA breaking-rejoining enzymes"/>
    <property type="match status" value="1"/>
</dbReference>
<feature type="domain" description="DNA topoisomerase I catalytic core eukaryotic-type" evidence="1">
    <location>
        <begin position="99"/>
        <end position="297"/>
    </location>
</feature>
<evidence type="ECO:0000259" key="1">
    <source>
        <dbReference type="Pfam" id="PF01028"/>
    </source>
</evidence>
<protein>
    <submittedName>
        <fullName evidence="3">DNA topoisomerase IB (Poxvirus type)</fullName>
        <ecNumber evidence="3">5.99.1.2</ecNumber>
    </submittedName>
</protein>
<dbReference type="Gene3D" id="1.10.132.120">
    <property type="match status" value="1"/>
</dbReference>
<dbReference type="InterPro" id="IPR011010">
    <property type="entry name" value="DNA_brk_join_enz"/>
</dbReference>
<dbReference type="EMBL" id="FLRC01000020">
    <property type="protein sequence ID" value="SBT25539.1"/>
    <property type="molecule type" value="Genomic_DNA"/>
</dbReference>
<accession>A0A1C3K206</accession>
<evidence type="ECO:0000313" key="5">
    <source>
        <dbReference type="Proteomes" id="UP000078558"/>
    </source>
</evidence>
<dbReference type="CDD" id="cd00659">
    <property type="entry name" value="Topo_IB_C"/>
    <property type="match status" value="1"/>
</dbReference>
<organism evidence="3 5">
    <name type="scientific">Orrella dioscoreae</name>
    <dbReference type="NCBI Taxonomy" id="1851544"/>
    <lineage>
        <taxon>Bacteria</taxon>
        <taxon>Pseudomonadati</taxon>
        <taxon>Pseudomonadota</taxon>
        <taxon>Betaproteobacteria</taxon>
        <taxon>Burkholderiales</taxon>
        <taxon>Alcaligenaceae</taxon>
        <taxon>Orrella</taxon>
    </lineage>
</organism>
<evidence type="ECO:0000313" key="4">
    <source>
        <dbReference type="EMBL" id="SOE50962.1"/>
    </source>
</evidence>
<proteinExistence type="predicted"/>